<evidence type="ECO:0000313" key="2">
    <source>
        <dbReference type="EMBL" id="CAA9475988.1"/>
    </source>
</evidence>
<organism evidence="2">
    <name type="scientific">uncultured Solirubrobacteraceae bacterium</name>
    <dbReference type="NCBI Taxonomy" id="1162706"/>
    <lineage>
        <taxon>Bacteria</taxon>
        <taxon>Bacillati</taxon>
        <taxon>Actinomycetota</taxon>
        <taxon>Thermoleophilia</taxon>
        <taxon>Solirubrobacterales</taxon>
        <taxon>Solirubrobacteraceae</taxon>
        <taxon>environmental samples</taxon>
    </lineage>
</organism>
<proteinExistence type="predicted"/>
<feature type="compositionally biased region" description="Basic and acidic residues" evidence="1">
    <location>
        <begin position="1"/>
        <end position="23"/>
    </location>
</feature>
<feature type="compositionally biased region" description="Low complexity" evidence="1">
    <location>
        <begin position="24"/>
        <end position="34"/>
    </location>
</feature>
<protein>
    <submittedName>
        <fullName evidence="2">Uncharacterized protein</fullName>
    </submittedName>
</protein>
<gene>
    <name evidence="2" type="ORF">AVDCRST_MAG85-317</name>
</gene>
<feature type="non-terminal residue" evidence="2">
    <location>
        <position position="59"/>
    </location>
</feature>
<name>A0A6J4RRI2_9ACTN</name>
<dbReference type="EMBL" id="CADCVT010000036">
    <property type="protein sequence ID" value="CAA9475988.1"/>
    <property type="molecule type" value="Genomic_DNA"/>
</dbReference>
<accession>A0A6J4RRI2</accession>
<feature type="region of interest" description="Disordered" evidence="1">
    <location>
        <begin position="1"/>
        <end position="59"/>
    </location>
</feature>
<dbReference type="AlphaFoldDB" id="A0A6J4RRI2"/>
<reference evidence="2" key="1">
    <citation type="submission" date="2020-02" db="EMBL/GenBank/DDBJ databases">
        <authorList>
            <person name="Meier V. D."/>
        </authorList>
    </citation>
    <scope>NUCLEOTIDE SEQUENCE</scope>
    <source>
        <strain evidence="2">AVDCRST_MAG85</strain>
    </source>
</reference>
<sequence length="59" mass="6105">GQLRRDPAAGDAAELRPRDDLADAGRAAGCSRAAGPDRVPAGARRDPRPLGRGPAPHRL</sequence>
<evidence type="ECO:0000256" key="1">
    <source>
        <dbReference type="SAM" id="MobiDB-lite"/>
    </source>
</evidence>
<feature type="non-terminal residue" evidence="2">
    <location>
        <position position="1"/>
    </location>
</feature>